<feature type="compositionally biased region" description="Polar residues" evidence="1">
    <location>
        <begin position="178"/>
        <end position="190"/>
    </location>
</feature>
<reference evidence="2 3" key="1">
    <citation type="journal article" date="2009" name="Nature">
        <title>The Sorghum bicolor genome and the diversification of grasses.</title>
        <authorList>
            <person name="Paterson A.H."/>
            <person name="Bowers J.E."/>
            <person name="Bruggmann R."/>
            <person name="Dubchak I."/>
            <person name="Grimwood J."/>
            <person name="Gundlach H."/>
            <person name="Haberer G."/>
            <person name="Hellsten U."/>
            <person name="Mitros T."/>
            <person name="Poliakov A."/>
            <person name="Schmutz J."/>
            <person name="Spannagl M."/>
            <person name="Tang H."/>
            <person name="Wang X."/>
            <person name="Wicker T."/>
            <person name="Bharti A.K."/>
            <person name="Chapman J."/>
            <person name="Feltus F.A."/>
            <person name="Gowik U."/>
            <person name="Grigoriev I.V."/>
            <person name="Lyons E."/>
            <person name="Maher C.A."/>
            <person name="Martis M."/>
            <person name="Narechania A."/>
            <person name="Otillar R.P."/>
            <person name="Penning B.W."/>
            <person name="Salamov A.A."/>
            <person name="Wang Y."/>
            <person name="Zhang L."/>
            <person name="Carpita N.C."/>
            <person name="Freeling M."/>
            <person name="Gingle A.R."/>
            <person name="Hash C.T."/>
            <person name="Keller B."/>
            <person name="Klein P."/>
            <person name="Kresovich S."/>
            <person name="McCann M.C."/>
            <person name="Ming R."/>
            <person name="Peterson D.G."/>
            <person name="Mehboob-ur-Rahman"/>
            <person name="Ware D."/>
            <person name="Westhoff P."/>
            <person name="Mayer K.F."/>
            <person name="Messing J."/>
            <person name="Rokhsar D.S."/>
        </authorList>
    </citation>
    <scope>NUCLEOTIDE SEQUENCE [LARGE SCALE GENOMIC DNA]</scope>
    <source>
        <strain evidence="3">cv. BTx623</strain>
    </source>
</reference>
<organism evidence="2 3">
    <name type="scientific">Sorghum bicolor</name>
    <name type="common">Sorghum</name>
    <name type="synonym">Sorghum vulgare</name>
    <dbReference type="NCBI Taxonomy" id="4558"/>
    <lineage>
        <taxon>Eukaryota</taxon>
        <taxon>Viridiplantae</taxon>
        <taxon>Streptophyta</taxon>
        <taxon>Embryophyta</taxon>
        <taxon>Tracheophyta</taxon>
        <taxon>Spermatophyta</taxon>
        <taxon>Magnoliopsida</taxon>
        <taxon>Liliopsida</taxon>
        <taxon>Poales</taxon>
        <taxon>Poaceae</taxon>
        <taxon>PACMAD clade</taxon>
        <taxon>Panicoideae</taxon>
        <taxon>Andropogonodae</taxon>
        <taxon>Andropogoneae</taxon>
        <taxon>Sorghinae</taxon>
        <taxon>Sorghum</taxon>
    </lineage>
</organism>
<dbReference type="InParanoid" id="A0A1W0W5A3"/>
<evidence type="ECO:0000256" key="1">
    <source>
        <dbReference type="SAM" id="MobiDB-lite"/>
    </source>
</evidence>
<gene>
    <name evidence="2" type="ORF">SORBI_3002G212300</name>
</gene>
<dbReference type="EMBL" id="CM000761">
    <property type="protein sequence ID" value="OQU89552.1"/>
    <property type="molecule type" value="Genomic_DNA"/>
</dbReference>
<feature type="compositionally biased region" description="Basic residues" evidence="1">
    <location>
        <begin position="13"/>
        <end position="30"/>
    </location>
</feature>
<evidence type="ECO:0000313" key="2">
    <source>
        <dbReference type="EMBL" id="OQU89552.1"/>
    </source>
</evidence>
<feature type="region of interest" description="Disordered" evidence="1">
    <location>
        <begin position="170"/>
        <end position="190"/>
    </location>
</feature>
<feature type="compositionally biased region" description="Pro residues" evidence="1">
    <location>
        <begin position="82"/>
        <end position="92"/>
    </location>
</feature>
<proteinExistence type="predicted"/>
<dbReference type="Proteomes" id="UP000000768">
    <property type="component" value="Chromosome 2"/>
</dbReference>
<sequence>MWGVEETPVSPTVRRRSLRRFRPSLPPRRRMSPDRHHVRPQHEPSSPLSPSPSQPPRWVLRPPMPQQPSTVASHPVGAAPIPSTPLPTPPAPHQGIAPPPAVARVVAAGIGRGRPATTHHLPHAETSLETVTLAVSVIRGSNDTTFFGFLTSNQLESPSCAKQLVVLQNTNRRHPHPIQTSKAQSTARRT</sequence>
<dbReference type="Gramene" id="OQU89552">
    <property type="protein sequence ID" value="OQU89552"/>
    <property type="gene ID" value="SORBI_3002G212300"/>
</dbReference>
<keyword evidence="3" id="KW-1185">Reference proteome</keyword>
<evidence type="ECO:0000313" key="3">
    <source>
        <dbReference type="Proteomes" id="UP000000768"/>
    </source>
</evidence>
<feature type="region of interest" description="Disordered" evidence="1">
    <location>
        <begin position="1"/>
        <end position="92"/>
    </location>
</feature>
<protein>
    <submittedName>
        <fullName evidence="2">Uncharacterized protein</fullName>
    </submittedName>
</protein>
<reference evidence="3" key="2">
    <citation type="journal article" date="2018" name="Plant J.">
        <title>The Sorghum bicolor reference genome: improved assembly, gene annotations, a transcriptome atlas, and signatures of genome organization.</title>
        <authorList>
            <person name="McCormick R.F."/>
            <person name="Truong S.K."/>
            <person name="Sreedasyam A."/>
            <person name="Jenkins J."/>
            <person name="Shu S."/>
            <person name="Sims D."/>
            <person name="Kennedy M."/>
            <person name="Amirebrahimi M."/>
            <person name="Weers B.D."/>
            <person name="McKinley B."/>
            <person name="Mattison A."/>
            <person name="Morishige D.T."/>
            <person name="Grimwood J."/>
            <person name="Schmutz J."/>
            <person name="Mullet J.E."/>
        </authorList>
    </citation>
    <scope>NUCLEOTIDE SEQUENCE [LARGE SCALE GENOMIC DNA]</scope>
    <source>
        <strain evidence="3">cv. BTx623</strain>
    </source>
</reference>
<accession>A0A1W0W5A3</accession>
<name>A0A1W0W5A3_SORBI</name>
<dbReference type="AlphaFoldDB" id="A0A1W0W5A3"/>